<protein>
    <recommendedName>
        <fullName evidence="2">Secondary thiamine-phosphate synthase enzyme</fullName>
    </recommendedName>
</protein>
<reference evidence="1" key="1">
    <citation type="submission" date="2021-01" db="EMBL/GenBank/DDBJ databases">
        <authorList>
            <person name="Corre E."/>
            <person name="Pelletier E."/>
            <person name="Niang G."/>
            <person name="Scheremetjew M."/>
            <person name="Finn R."/>
            <person name="Kale V."/>
            <person name="Holt S."/>
            <person name="Cochrane G."/>
            <person name="Meng A."/>
            <person name="Brown T."/>
            <person name="Cohen L."/>
        </authorList>
    </citation>
    <scope>NUCLEOTIDE SEQUENCE</scope>
    <source>
        <strain evidence="1">NIES-381</strain>
    </source>
</reference>
<evidence type="ECO:0000313" key="1">
    <source>
        <dbReference type="EMBL" id="CAD9006018.1"/>
    </source>
</evidence>
<dbReference type="AlphaFoldDB" id="A0A7S1IA51"/>
<dbReference type="EMBL" id="HBGA01046723">
    <property type="protein sequence ID" value="CAD9006018.1"/>
    <property type="molecule type" value="Transcribed_RNA"/>
</dbReference>
<dbReference type="PANTHER" id="PTHR30615">
    <property type="entry name" value="UNCHARACTERIZED PROTEIN YJBQ-RELATED"/>
    <property type="match status" value="1"/>
</dbReference>
<accession>A0A7S1IA51</accession>
<name>A0A7S1IA51_9EUGL</name>
<evidence type="ECO:0008006" key="2">
    <source>
        <dbReference type="Google" id="ProtNLM"/>
    </source>
</evidence>
<dbReference type="Gene3D" id="2.60.120.460">
    <property type="entry name" value="YjbQ-like"/>
    <property type="match status" value="1"/>
</dbReference>
<dbReference type="InterPro" id="IPR035917">
    <property type="entry name" value="YjbQ-like_sf"/>
</dbReference>
<dbReference type="Pfam" id="PF01894">
    <property type="entry name" value="YjbQ"/>
    <property type="match status" value="1"/>
</dbReference>
<dbReference type="PANTHER" id="PTHR30615:SF16">
    <property type="entry name" value="SECONDARY THIAMINE-PHOSPHATE SYNTHASE ENZYME"/>
    <property type="match status" value="1"/>
</dbReference>
<proteinExistence type="predicted"/>
<dbReference type="InterPro" id="IPR001602">
    <property type="entry name" value="UPF0047_YjbQ-like"/>
</dbReference>
<sequence>MALQRRSSPFTEVEPLAMASVRGQKPMTVSVCEYIELDIPSPSEGAPAQEIHVTDLMPHLNRVLETSGVQQGYFNLLSLHTTTGLTINENERRLAEDIKGWLLKLAPPDDRSENGIPGAGVRYLHNDIDQRPDSKAERDRCLENGWDINDPQVLEAWRAQEPINAHAHLCAMLLGSSETIPIVGGRMVIGQWQSVMLVDVDGPRKRKVGVQIVGFG</sequence>
<gene>
    <name evidence="1" type="ORF">EGYM00392_LOCUS17108</name>
</gene>
<organism evidence="1">
    <name type="scientific">Eutreptiella gymnastica</name>
    <dbReference type="NCBI Taxonomy" id="73025"/>
    <lineage>
        <taxon>Eukaryota</taxon>
        <taxon>Discoba</taxon>
        <taxon>Euglenozoa</taxon>
        <taxon>Euglenida</taxon>
        <taxon>Spirocuta</taxon>
        <taxon>Euglenophyceae</taxon>
        <taxon>Eutreptiales</taxon>
        <taxon>Eutreptiaceae</taxon>
        <taxon>Eutreptiella</taxon>
    </lineage>
</organism>
<dbReference type="SUPFAM" id="SSF111038">
    <property type="entry name" value="YjbQ-like"/>
    <property type="match status" value="1"/>
</dbReference>